<feature type="active site" description="Charge relay system" evidence="5">
    <location>
        <position position="194"/>
    </location>
</feature>
<dbReference type="InterPro" id="IPR051048">
    <property type="entry name" value="Peptidase_S8/S53_subtilisin"/>
</dbReference>
<dbReference type="Proteomes" id="UP000676565">
    <property type="component" value="Unassembled WGS sequence"/>
</dbReference>
<reference evidence="9 10" key="1">
    <citation type="submission" date="2021-04" db="EMBL/GenBank/DDBJ databases">
        <authorList>
            <person name="Ivanova A."/>
        </authorList>
    </citation>
    <scope>NUCLEOTIDE SEQUENCE [LARGE SCALE GENOMIC DNA]</scope>
    <source>
        <strain evidence="9 10">G18</strain>
    </source>
</reference>
<feature type="active site" description="Charge relay system" evidence="5">
    <location>
        <position position="412"/>
    </location>
</feature>
<dbReference type="RefSeq" id="WP_210652223.1">
    <property type="nucleotide sequence ID" value="NZ_JAGKQQ010000001.1"/>
</dbReference>
<dbReference type="EMBL" id="JAGKQQ010000001">
    <property type="protein sequence ID" value="MBP3954089.1"/>
    <property type="molecule type" value="Genomic_DNA"/>
</dbReference>
<dbReference type="PANTHER" id="PTHR43399:SF4">
    <property type="entry name" value="CELL WALL-ASSOCIATED PROTEASE"/>
    <property type="match status" value="1"/>
</dbReference>
<feature type="region of interest" description="Disordered" evidence="7">
    <location>
        <begin position="1"/>
        <end position="27"/>
    </location>
</feature>
<feature type="domain" description="Peptidase S8/S53" evidence="8">
    <location>
        <begin position="185"/>
        <end position="444"/>
    </location>
</feature>
<evidence type="ECO:0000256" key="7">
    <source>
        <dbReference type="SAM" id="MobiDB-lite"/>
    </source>
</evidence>
<keyword evidence="10" id="KW-1185">Reference proteome</keyword>
<dbReference type="InterPro" id="IPR023827">
    <property type="entry name" value="Peptidase_S8_Asp-AS"/>
</dbReference>
<dbReference type="PROSITE" id="PS00137">
    <property type="entry name" value="SUBTILASE_HIS"/>
    <property type="match status" value="1"/>
</dbReference>
<evidence type="ECO:0000256" key="3">
    <source>
        <dbReference type="ARBA" id="ARBA00022801"/>
    </source>
</evidence>
<dbReference type="Gene3D" id="3.40.50.200">
    <property type="entry name" value="Peptidase S8/S53 domain"/>
    <property type="match status" value="1"/>
</dbReference>
<sequence>MARKKSHRDPHSPNHAPADTGPGPETTGRYLVVLADECAGNTKQCVDALKSAAGVTHVATSDEYEENAVDMAEAAAADAVVFTDIGIAVVSGDRGQLLTAACGDERTRVVSVEPEPMFYATQAPAAPPELDYYRGYKAAVDHLYEQMNGHRADLIGDDAPPALADTALLTWGLQACRVPSSRFNGQGIRVAVLDTGLDLDHPDFLGRRVVSQSFVPGQSAQDGHGHGTHCTGTACGTRVPPGGARRYGVAYGCDIYIGKVLDNQGSGQGGWILAGMEWAINQQCPVISMSLGNKLTAVLNAYETVGRRALDRGCLIVAAAGNHRQTPLPPMRPPGNVGQPANSPSILAVAAIQSDLKLASFSCTSNPVAGGKVDIIGPGVAVFSSVPTPALPLGQPRTPAWPARYHSISGTSMATPHVAGIAALWAQARGLRGAALWNALTRSARPVGIPVIDAGAGLVQAPQ</sequence>
<dbReference type="InterPro" id="IPR023828">
    <property type="entry name" value="Peptidase_S8_Ser-AS"/>
</dbReference>
<proteinExistence type="inferred from homology"/>
<organism evidence="9 10">
    <name type="scientific">Gemmata palustris</name>
    <dbReference type="NCBI Taxonomy" id="2822762"/>
    <lineage>
        <taxon>Bacteria</taxon>
        <taxon>Pseudomonadati</taxon>
        <taxon>Planctomycetota</taxon>
        <taxon>Planctomycetia</taxon>
        <taxon>Gemmatales</taxon>
        <taxon>Gemmataceae</taxon>
        <taxon>Gemmata</taxon>
    </lineage>
</organism>
<evidence type="ECO:0000256" key="6">
    <source>
        <dbReference type="RuleBase" id="RU003355"/>
    </source>
</evidence>
<dbReference type="InterPro" id="IPR022398">
    <property type="entry name" value="Peptidase_S8_His-AS"/>
</dbReference>
<keyword evidence="4 5" id="KW-0720">Serine protease</keyword>
<dbReference type="InterPro" id="IPR000209">
    <property type="entry name" value="Peptidase_S8/S53_dom"/>
</dbReference>
<dbReference type="SUPFAM" id="SSF52743">
    <property type="entry name" value="Subtilisin-like"/>
    <property type="match status" value="1"/>
</dbReference>
<evidence type="ECO:0000256" key="5">
    <source>
        <dbReference type="PROSITE-ProRule" id="PRU01240"/>
    </source>
</evidence>
<evidence type="ECO:0000259" key="8">
    <source>
        <dbReference type="Pfam" id="PF00082"/>
    </source>
</evidence>
<comment type="caution">
    <text evidence="9">The sequence shown here is derived from an EMBL/GenBank/DDBJ whole genome shotgun (WGS) entry which is preliminary data.</text>
</comment>
<dbReference type="InterPro" id="IPR015500">
    <property type="entry name" value="Peptidase_S8_subtilisin-rel"/>
</dbReference>
<protein>
    <submittedName>
        <fullName evidence="9">S8 family serine peptidase</fullName>
    </submittedName>
</protein>
<dbReference type="PRINTS" id="PR00723">
    <property type="entry name" value="SUBTILISIN"/>
</dbReference>
<evidence type="ECO:0000256" key="2">
    <source>
        <dbReference type="ARBA" id="ARBA00022670"/>
    </source>
</evidence>
<keyword evidence="2 5" id="KW-0645">Protease</keyword>
<dbReference type="Pfam" id="PF00082">
    <property type="entry name" value="Peptidase_S8"/>
    <property type="match status" value="1"/>
</dbReference>
<feature type="active site" description="Charge relay system" evidence="5">
    <location>
        <position position="226"/>
    </location>
</feature>
<dbReference type="PROSITE" id="PS00138">
    <property type="entry name" value="SUBTILASE_SER"/>
    <property type="match status" value="1"/>
</dbReference>
<dbReference type="PROSITE" id="PS51892">
    <property type="entry name" value="SUBTILASE"/>
    <property type="match status" value="1"/>
</dbReference>
<dbReference type="PANTHER" id="PTHR43399">
    <property type="entry name" value="SUBTILISIN-RELATED"/>
    <property type="match status" value="1"/>
</dbReference>
<evidence type="ECO:0000313" key="9">
    <source>
        <dbReference type="EMBL" id="MBP3954089.1"/>
    </source>
</evidence>
<keyword evidence="3 5" id="KW-0378">Hydrolase</keyword>
<dbReference type="InterPro" id="IPR036852">
    <property type="entry name" value="Peptidase_S8/S53_dom_sf"/>
</dbReference>
<comment type="similarity">
    <text evidence="1 5 6">Belongs to the peptidase S8 family.</text>
</comment>
<dbReference type="PROSITE" id="PS00136">
    <property type="entry name" value="SUBTILASE_ASP"/>
    <property type="match status" value="1"/>
</dbReference>
<name>A0ABS5BK70_9BACT</name>
<accession>A0ABS5BK70</accession>
<gene>
    <name evidence="9" type="ORF">J8F10_02105</name>
</gene>
<evidence type="ECO:0000256" key="4">
    <source>
        <dbReference type="ARBA" id="ARBA00022825"/>
    </source>
</evidence>
<evidence type="ECO:0000256" key="1">
    <source>
        <dbReference type="ARBA" id="ARBA00011073"/>
    </source>
</evidence>
<evidence type="ECO:0000313" key="10">
    <source>
        <dbReference type="Proteomes" id="UP000676565"/>
    </source>
</evidence>